<dbReference type="FunFam" id="1.20.80.10:FF:000010">
    <property type="entry name" value="Acyl-CoA-binding domain-containing protein 5"/>
    <property type="match status" value="1"/>
</dbReference>
<dbReference type="PRINTS" id="PR00689">
    <property type="entry name" value="ACOABINDINGP"/>
</dbReference>
<dbReference type="AlphaFoldDB" id="A0A0H5SA33"/>
<protein>
    <submittedName>
        <fullName evidence="4">BMA-ACBP-3</fullName>
    </submittedName>
</protein>
<dbReference type="InterPro" id="IPR000582">
    <property type="entry name" value="Acyl-CoA-binding_protein"/>
</dbReference>
<name>A0A0H5SA33_BRUMA</name>
<evidence type="ECO:0000256" key="1">
    <source>
        <dbReference type="ARBA" id="ARBA00023121"/>
    </source>
</evidence>
<dbReference type="InterPro" id="IPR035984">
    <property type="entry name" value="Acyl-CoA-binding_sf"/>
</dbReference>
<dbReference type="PROSITE" id="PS51228">
    <property type="entry name" value="ACB_2"/>
    <property type="match status" value="1"/>
</dbReference>
<comment type="function">
    <text evidence="2">Binds medium- and long-chain acyl-CoA esters with very high affinity and may function as an intracellular carrier of acyl-CoA esters.</text>
</comment>
<proteinExistence type="predicted"/>
<dbReference type="InterPro" id="IPR022408">
    <property type="entry name" value="Acyl-CoA-binding_prot_CS"/>
</dbReference>
<dbReference type="Gene3D" id="1.20.80.10">
    <property type="match status" value="1"/>
</dbReference>
<dbReference type="SUPFAM" id="SSF47027">
    <property type="entry name" value="Acyl-CoA binding protein"/>
    <property type="match status" value="1"/>
</dbReference>
<evidence type="ECO:0000313" key="5">
    <source>
        <dbReference type="WormBase" id="Bm4178"/>
    </source>
</evidence>
<dbReference type="InterPro" id="IPR014352">
    <property type="entry name" value="FERM/acyl-CoA-bd_prot_sf"/>
</dbReference>
<evidence type="ECO:0000313" key="4">
    <source>
        <dbReference type="EMBL" id="CRZ25446.1"/>
    </source>
</evidence>
<dbReference type="PANTHER" id="PTHR23310:SF77">
    <property type="entry name" value="LD25952P"/>
    <property type="match status" value="1"/>
</dbReference>
<dbReference type="GO" id="GO:0000062">
    <property type="term" value="F:fatty-acyl-CoA binding"/>
    <property type="evidence" value="ECO:0007669"/>
    <property type="project" value="InterPro"/>
</dbReference>
<dbReference type="GO" id="GO:0005737">
    <property type="term" value="C:cytoplasm"/>
    <property type="evidence" value="ECO:0007669"/>
    <property type="project" value="TreeGrafter"/>
</dbReference>
<feature type="domain" description="ACB" evidence="3">
    <location>
        <begin position="39"/>
        <end position="128"/>
    </location>
</feature>
<dbReference type="PANTHER" id="PTHR23310">
    <property type="entry name" value="ACYL-COA-BINDING PROTEIN, ACBP"/>
    <property type="match status" value="1"/>
</dbReference>
<accession>A0A0H5SA33</accession>
<dbReference type="PROSITE" id="PS00880">
    <property type="entry name" value="ACB_1"/>
    <property type="match status" value="1"/>
</dbReference>
<evidence type="ECO:0000259" key="3">
    <source>
        <dbReference type="PROSITE" id="PS51228"/>
    </source>
</evidence>
<dbReference type="WormBase" id="Bm4178">
    <property type="protein sequence ID" value="BM00402"/>
    <property type="gene ID" value="WBGene00224439"/>
</dbReference>
<dbReference type="GO" id="GO:0006631">
    <property type="term" value="P:fatty acid metabolic process"/>
    <property type="evidence" value="ECO:0007669"/>
    <property type="project" value="TreeGrafter"/>
</dbReference>
<gene>
    <name evidence="4" type="primary">Bma-acbp-3</name>
    <name evidence="5" type="ORF">Bm4178</name>
    <name evidence="4" type="ORF">BM_Bm4178</name>
</gene>
<sequence>MELFVYKLCSALHILHVSRVSNVNTGCLAERSACRIFSMEEKFQAAVSIVQKMPKTGPMVPTNDEKLMFYSLYKQATEGKNKNAQPNFLHFLQKAKWEAWKKLGEMSSDEAKKKYIDLVKQTINEMSRTMNLSPYDPTLSLISYTWFKLSPYDPTLSLISYTWFKLSPYDPTLSLISYTWFKLSPYDPTLSLISYTWFKLSPYDPTLSLISYTWY</sequence>
<dbReference type="Pfam" id="PF00887">
    <property type="entry name" value="ACBP"/>
    <property type="match status" value="1"/>
</dbReference>
<reference evidence="4" key="2">
    <citation type="submission" date="2012-12" db="EMBL/GenBank/DDBJ databases">
        <authorList>
            <person name="Gao Y.W."/>
            <person name="Fan S.T."/>
            <person name="Sun H.T."/>
            <person name="Wang Z."/>
            <person name="Gao X.L."/>
            <person name="Li Y.G."/>
            <person name="Wang T.C."/>
            <person name="Zhang K."/>
            <person name="Xu W.W."/>
            <person name="Yu Z.J."/>
            <person name="Xia X.Z."/>
        </authorList>
    </citation>
    <scope>NUCLEOTIDE SEQUENCE</scope>
    <source>
        <strain evidence="4">FR3</strain>
    </source>
</reference>
<dbReference type="GO" id="GO:0019915">
    <property type="term" value="P:lipid storage"/>
    <property type="evidence" value="ECO:0007669"/>
    <property type="project" value="UniProtKB-ARBA"/>
</dbReference>
<reference evidence="4" key="1">
    <citation type="journal article" date="2007" name="Science">
        <title>Draft genome of the filarial nematode parasite Brugia malayi.</title>
        <authorList>
            <person name="Ghedin E."/>
            <person name="Wang S."/>
            <person name="Spiro D."/>
            <person name="Caler E."/>
            <person name="Zhao Q."/>
            <person name="Crabtree J."/>
            <person name="Allen J.E."/>
            <person name="Delcher A.L."/>
            <person name="Guiliano D.B."/>
            <person name="Miranda-Saavedra D."/>
            <person name="Angiuoli S.V."/>
            <person name="Creasy T."/>
            <person name="Amedeo P."/>
            <person name="Haas B."/>
            <person name="El-Sayed N.M."/>
            <person name="Wortman J.R."/>
            <person name="Feldblyum T."/>
            <person name="Tallon L."/>
            <person name="Schatz M."/>
            <person name="Shumway M."/>
            <person name="Koo H."/>
            <person name="Salzberg S.L."/>
            <person name="Schobel S."/>
            <person name="Pertea M."/>
            <person name="Pop M."/>
            <person name="White O."/>
            <person name="Barton G.J."/>
            <person name="Carlow C.K."/>
            <person name="Crawford M.J."/>
            <person name="Daub J."/>
            <person name="Dimmic M.W."/>
            <person name="Estes C.F."/>
            <person name="Foster J.M."/>
            <person name="Ganatra M."/>
            <person name="Gregory W.F."/>
            <person name="Johnson N.M."/>
            <person name="Jin J."/>
            <person name="Komuniecki R."/>
            <person name="Korf I."/>
            <person name="Kumar S."/>
            <person name="Laney S."/>
            <person name="Li B.W."/>
            <person name="Li W."/>
            <person name="Lindblom T.H."/>
            <person name="Lustigman S."/>
            <person name="Ma D."/>
            <person name="Maina C.V."/>
            <person name="Martin D.M."/>
            <person name="McCarter J.P."/>
            <person name="McReynolds L."/>
            <person name="Mitreva M."/>
            <person name="Nutman T.B."/>
            <person name="Parkinson J."/>
            <person name="Peregrin-Alvarez J.M."/>
            <person name="Poole C."/>
            <person name="Ren Q."/>
            <person name="Saunders L."/>
            <person name="Sluder A.E."/>
            <person name="Smith K."/>
            <person name="Stanke M."/>
            <person name="Unnasch T.R."/>
            <person name="Ware J."/>
            <person name="Wei A.D."/>
            <person name="Weil G."/>
            <person name="Williams D.J."/>
            <person name="Zhang Y."/>
            <person name="Williams S.A."/>
            <person name="Fraser-Liggett C."/>
            <person name="Slatko B."/>
            <person name="Blaxter M.L."/>
            <person name="Scott A.L."/>
        </authorList>
    </citation>
    <scope>NUCLEOTIDE SEQUENCE</scope>
    <source>
        <strain evidence="4">FR3</strain>
    </source>
</reference>
<evidence type="ECO:0000256" key="2">
    <source>
        <dbReference type="ARBA" id="ARBA00059808"/>
    </source>
</evidence>
<dbReference type="EMBL" id="LN857009">
    <property type="protein sequence ID" value="CRZ25446.1"/>
    <property type="molecule type" value="Genomic_DNA"/>
</dbReference>
<organism evidence="4">
    <name type="scientific">Brugia malayi</name>
    <name type="common">Filarial nematode worm</name>
    <dbReference type="NCBI Taxonomy" id="6279"/>
    <lineage>
        <taxon>Eukaryota</taxon>
        <taxon>Metazoa</taxon>
        <taxon>Ecdysozoa</taxon>
        <taxon>Nematoda</taxon>
        <taxon>Chromadorea</taxon>
        <taxon>Rhabditida</taxon>
        <taxon>Spirurina</taxon>
        <taxon>Spiruromorpha</taxon>
        <taxon>Filarioidea</taxon>
        <taxon>Onchocercidae</taxon>
        <taxon>Brugia</taxon>
    </lineage>
</organism>
<keyword evidence="1" id="KW-0446">Lipid-binding</keyword>